<feature type="region of interest" description="Disordered" evidence="1">
    <location>
        <begin position="1"/>
        <end position="33"/>
    </location>
</feature>
<sequence>MQEFIPPDFVIQDKITHEENPKEQPTHSTSKKTTIVSTKLLEQLIIENKETKEELKILKKLVLEIHNKIFGEEQGLGPATEHAGPSSTLVEEEEVENREEVEKEEQRKEKESTQTIDVSIKIKLDKRINKYISIYKTYILPDVN</sequence>
<dbReference type="InParanoid" id="A0A2P5EJG1"/>
<feature type="compositionally biased region" description="Basic and acidic residues" evidence="1">
    <location>
        <begin position="98"/>
        <end position="112"/>
    </location>
</feature>
<feature type="region of interest" description="Disordered" evidence="1">
    <location>
        <begin position="73"/>
        <end position="112"/>
    </location>
</feature>
<keyword evidence="3" id="KW-1185">Reference proteome</keyword>
<proteinExistence type="predicted"/>
<comment type="caution">
    <text evidence="2">The sequence shown here is derived from an EMBL/GenBank/DDBJ whole genome shotgun (WGS) entry which is preliminary data.</text>
</comment>
<evidence type="ECO:0000313" key="3">
    <source>
        <dbReference type="Proteomes" id="UP000237000"/>
    </source>
</evidence>
<feature type="compositionally biased region" description="Basic and acidic residues" evidence="1">
    <location>
        <begin position="14"/>
        <end position="25"/>
    </location>
</feature>
<reference evidence="3" key="1">
    <citation type="submission" date="2016-06" db="EMBL/GenBank/DDBJ databases">
        <title>Parallel loss of symbiosis genes in relatives of nitrogen-fixing non-legume Parasponia.</title>
        <authorList>
            <person name="Van Velzen R."/>
            <person name="Holmer R."/>
            <person name="Bu F."/>
            <person name="Rutten L."/>
            <person name="Van Zeijl A."/>
            <person name="Liu W."/>
            <person name="Santuari L."/>
            <person name="Cao Q."/>
            <person name="Sharma T."/>
            <person name="Shen D."/>
            <person name="Roswanjaya Y."/>
            <person name="Wardhani T."/>
            <person name="Kalhor M.S."/>
            <person name="Jansen J."/>
            <person name="Van den Hoogen J."/>
            <person name="Gungor B."/>
            <person name="Hartog M."/>
            <person name="Hontelez J."/>
            <person name="Verver J."/>
            <person name="Yang W.-C."/>
            <person name="Schijlen E."/>
            <person name="Repin R."/>
            <person name="Schilthuizen M."/>
            <person name="Schranz E."/>
            <person name="Heidstra R."/>
            <person name="Miyata K."/>
            <person name="Fedorova E."/>
            <person name="Kohlen W."/>
            <person name="Bisseling T."/>
            <person name="Smit S."/>
            <person name="Geurts R."/>
        </authorList>
    </citation>
    <scope>NUCLEOTIDE SEQUENCE [LARGE SCALE GENOMIC DNA]</scope>
    <source>
        <strain evidence="3">cv. RG33-2</strain>
    </source>
</reference>
<dbReference type="EMBL" id="JXTC01000145">
    <property type="protein sequence ID" value="PON85633.1"/>
    <property type="molecule type" value="Genomic_DNA"/>
</dbReference>
<evidence type="ECO:0000256" key="1">
    <source>
        <dbReference type="SAM" id="MobiDB-lite"/>
    </source>
</evidence>
<evidence type="ECO:0000313" key="2">
    <source>
        <dbReference type="EMBL" id="PON85633.1"/>
    </source>
</evidence>
<name>A0A2P5EJG1_TREOI</name>
<accession>A0A2P5EJG1</accession>
<gene>
    <name evidence="2" type="ORF">TorRG33x02_186350</name>
</gene>
<protein>
    <submittedName>
        <fullName evidence="2">Uncharacterized protein</fullName>
    </submittedName>
</protein>
<dbReference type="AlphaFoldDB" id="A0A2P5EJG1"/>
<dbReference type="Proteomes" id="UP000237000">
    <property type="component" value="Unassembled WGS sequence"/>
</dbReference>
<organism evidence="2 3">
    <name type="scientific">Trema orientale</name>
    <name type="common">Charcoal tree</name>
    <name type="synonym">Celtis orientalis</name>
    <dbReference type="NCBI Taxonomy" id="63057"/>
    <lineage>
        <taxon>Eukaryota</taxon>
        <taxon>Viridiplantae</taxon>
        <taxon>Streptophyta</taxon>
        <taxon>Embryophyta</taxon>
        <taxon>Tracheophyta</taxon>
        <taxon>Spermatophyta</taxon>
        <taxon>Magnoliopsida</taxon>
        <taxon>eudicotyledons</taxon>
        <taxon>Gunneridae</taxon>
        <taxon>Pentapetalae</taxon>
        <taxon>rosids</taxon>
        <taxon>fabids</taxon>
        <taxon>Rosales</taxon>
        <taxon>Cannabaceae</taxon>
        <taxon>Trema</taxon>
    </lineage>
</organism>